<reference evidence="4 5" key="1">
    <citation type="journal article" date="2012" name="PLoS Pathog.">
        <title>Diverse lifestyles and strategies of plant pathogenesis encoded in the genomes of eighteen Dothideomycetes fungi.</title>
        <authorList>
            <person name="Ohm R.A."/>
            <person name="Feau N."/>
            <person name="Henrissat B."/>
            <person name="Schoch C.L."/>
            <person name="Horwitz B.A."/>
            <person name="Barry K.W."/>
            <person name="Condon B.J."/>
            <person name="Copeland A.C."/>
            <person name="Dhillon B."/>
            <person name="Glaser F."/>
            <person name="Hesse C.N."/>
            <person name="Kosti I."/>
            <person name="LaButti K."/>
            <person name="Lindquist E.A."/>
            <person name="Lucas S."/>
            <person name="Salamov A.A."/>
            <person name="Bradshaw R.E."/>
            <person name="Ciuffetti L."/>
            <person name="Hamelin R.C."/>
            <person name="Kema G.H.J."/>
            <person name="Lawrence C."/>
            <person name="Scott J.A."/>
            <person name="Spatafora J.W."/>
            <person name="Turgeon B.G."/>
            <person name="de Wit P.J.G.M."/>
            <person name="Zhong S."/>
            <person name="Goodwin S.B."/>
            <person name="Grigoriev I.V."/>
        </authorList>
    </citation>
    <scope>NUCLEOTIDE SEQUENCE [LARGE SCALE GENOMIC DNA]</scope>
    <source>
        <strain evidence="4 5">UAMH 10762</strain>
    </source>
</reference>
<feature type="domain" description="GST N-terminal" evidence="2">
    <location>
        <begin position="1"/>
        <end position="89"/>
    </location>
</feature>
<dbReference type="SFLD" id="SFLDS00019">
    <property type="entry name" value="Glutathione_Transferase_(cytos"/>
    <property type="match status" value="1"/>
</dbReference>
<dbReference type="PANTHER" id="PTHR44051">
    <property type="entry name" value="GLUTATHIONE S-TRANSFERASE-RELATED"/>
    <property type="match status" value="1"/>
</dbReference>
<comment type="similarity">
    <text evidence="1">Belongs to the GST superfamily.</text>
</comment>
<dbReference type="OrthoDB" id="2309723at2759"/>
<dbReference type="Pfam" id="PF13409">
    <property type="entry name" value="GST_N_2"/>
    <property type="match status" value="1"/>
</dbReference>
<evidence type="ECO:0000259" key="2">
    <source>
        <dbReference type="PROSITE" id="PS50404"/>
    </source>
</evidence>
<dbReference type="PROSITE" id="PS50404">
    <property type="entry name" value="GST_NTER"/>
    <property type="match status" value="1"/>
</dbReference>
<dbReference type="PANTHER" id="PTHR44051:SF9">
    <property type="entry name" value="GLUTATHIONE S-TRANSFERASE 1"/>
    <property type="match status" value="1"/>
</dbReference>
<dbReference type="Gene3D" id="1.20.1050.10">
    <property type="match status" value="1"/>
</dbReference>
<dbReference type="AlphaFoldDB" id="M2N4N6"/>
<dbReference type="Gene3D" id="3.40.30.10">
    <property type="entry name" value="Glutaredoxin"/>
    <property type="match status" value="1"/>
</dbReference>
<evidence type="ECO:0000256" key="1">
    <source>
        <dbReference type="ARBA" id="ARBA00007409"/>
    </source>
</evidence>
<evidence type="ECO:0000313" key="4">
    <source>
        <dbReference type="EMBL" id="EMC98943.1"/>
    </source>
</evidence>
<dbReference type="InterPro" id="IPR036249">
    <property type="entry name" value="Thioredoxin-like_sf"/>
</dbReference>
<keyword evidence="5" id="KW-1185">Reference proteome</keyword>
<dbReference type="STRING" id="717646.M2N4N6"/>
<dbReference type="HOGENOM" id="CLU_011226_15_4_1"/>
<gene>
    <name evidence="4" type="ORF">BAUCODRAFT_64718</name>
</gene>
<evidence type="ECO:0000313" key="5">
    <source>
        <dbReference type="Proteomes" id="UP000011761"/>
    </source>
</evidence>
<dbReference type="GeneID" id="19116174"/>
<dbReference type="SUPFAM" id="SSF52833">
    <property type="entry name" value="Thioredoxin-like"/>
    <property type="match status" value="1"/>
</dbReference>
<organism evidence="4 5">
    <name type="scientific">Baudoinia panamericana (strain UAMH 10762)</name>
    <name type="common">Angels' share fungus</name>
    <name type="synonym">Baudoinia compniacensis (strain UAMH 10762)</name>
    <dbReference type="NCBI Taxonomy" id="717646"/>
    <lineage>
        <taxon>Eukaryota</taxon>
        <taxon>Fungi</taxon>
        <taxon>Dikarya</taxon>
        <taxon>Ascomycota</taxon>
        <taxon>Pezizomycotina</taxon>
        <taxon>Dothideomycetes</taxon>
        <taxon>Dothideomycetidae</taxon>
        <taxon>Mycosphaerellales</taxon>
        <taxon>Teratosphaeriaceae</taxon>
        <taxon>Baudoinia</taxon>
    </lineage>
</organism>
<sequence>MPLTIHHLQVSQSERILFLCEELHLPYDLKLYPRRPLLAGPEYKALHPIGAAPVITITDSSLPNNTPTLTLAESGAIVEYILTTQLHPTSPNLVIKPGEKDYAEYVYWLHFPNGTLQPSIGRYLTLLWAHADENNDPTVARVKAKMYSNLSFVDAQLQKTGAWIVGSKFTAADVMIVFSLTTIRRFGPVDLSGFEGILGYLRRIGGREGYVRAMERGDPGMEWRDAMGGASPKVFEGLSMQSQQGQGQRKAKV</sequence>
<accession>M2N4N6</accession>
<dbReference type="InterPro" id="IPR036282">
    <property type="entry name" value="Glutathione-S-Trfase_C_sf"/>
</dbReference>
<dbReference type="PROSITE" id="PS50405">
    <property type="entry name" value="GST_CTER"/>
    <property type="match status" value="1"/>
</dbReference>
<name>M2N4N6_BAUPA</name>
<dbReference type="Pfam" id="PF00043">
    <property type="entry name" value="GST_C"/>
    <property type="match status" value="1"/>
</dbReference>
<dbReference type="InterPro" id="IPR004045">
    <property type="entry name" value="Glutathione_S-Trfase_N"/>
</dbReference>
<dbReference type="InterPro" id="IPR010987">
    <property type="entry name" value="Glutathione-S-Trfase_C-like"/>
</dbReference>
<dbReference type="SUPFAM" id="SSF47616">
    <property type="entry name" value="GST C-terminal domain-like"/>
    <property type="match status" value="1"/>
</dbReference>
<dbReference type="KEGG" id="bcom:BAUCODRAFT_64718"/>
<dbReference type="InterPro" id="IPR004046">
    <property type="entry name" value="GST_C"/>
</dbReference>
<dbReference type="CDD" id="cd03046">
    <property type="entry name" value="GST_N_GTT1_like"/>
    <property type="match status" value="1"/>
</dbReference>
<dbReference type="Proteomes" id="UP000011761">
    <property type="component" value="Unassembled WGS sequence"/>
</dbReference>
<protein>
    <recommendedName>
        <fullName evidence="6">Glutathione S-transferase</fullName>
    </recommendedName>
</protein>
<feature type="domain" description="GST C-terminal" evidence="3">
    <location>
        <begin position="98"/>
        <end position="221"/>
    </location>
</feature>
<evidence type="ECO:0008006" key="6">
    <source>
        <dbReference type="Google" id="ProtNLM"/>
    </source>
</evidence>
<dbReference type="RefSeq" id="XP_007673711.1">
    <property type="nucleotide sequence ID" value="XM_007675521.1"/>
</dbReference>
<proteinExistence type="inferred from homology"/>
<dbReference type="InterPro" id="IPR040079">
    <property type="entry name" value="Glutathione_S-Trfase"/>
</dbReference>
<dbReference type="OMA" id="MRYFSPY"/>
<dbReference type="EMBL" id="KB445552">
    <property type="protein sequence ID" value="EMC98943.1"/>
    <property type="molecule type" value="Genomic_DNA"/>
</dbReference>
<dbReference type="eggNOG" id="KOG0867">
    <property type="taxonomic scope" value="Eukaryota"/>
</dbReference>
<evidence type="ECO:0000259" key="3">
    <source>
        <dbReference type="PROSITE" id="PS50405"/>
    </source>
</evidence>
<dbReference type="SFLD" id="SFLDG00358">
    <property type="entry name" value="Main_(cytGST)"/>
    <property type="match status" value="1"/>
</dbReference>